<reference evidence="8 9" key="1">
    <citation type="submission" date="2019-12" db="EMBL/GenBank/DDBJ databases">
        <title>Genomic-based taxomic classification of the family Erythrobacteraceae.</title>
        <authorList>
            <person name="Xu L."/>
        </authorList>
    </citation>
    <scope>NUCLEOTIDE SEQUENCE [LARGE SCALE GENOMIC DNA]</scope>
    <source>
        <strain evidence="8 9">KCTC 42453</strain>
    </source>
</reference>
<evidence type="ECO:0000256" key="5">
    <source>
        <dbReference type="ARBA" id="ARBA00022842"/>
    </source>
</evidence>
<keyword evidence="6" id="KW-0464">Manganese</keyword>
<dbReference type="Gene3D" id="3.90.79.10">
    <property type="entry name" value="Nucleoside Triphosphate Pyrophosphohydrolase"/>
    <property type="match status" value="1"/>
</dbReference>
<keyword evidence="5" id="KW-0460">Magnesium</keyword>
<evidence type="ECO:0000256" key="1">
    <source>
        <dbReference type="ARBA" id="ARBA00001936"/>
    </source>
</evidence>
<evidence type="ECO:0000256" key="6">
    <source>
        <dbReference type="ARBA" id="ARBA00023211"/>
    </source>
</evidence>
<name>A0A845B729_9SPHN</name>
<evidence type="ECO:0000313" key="9">
    <source>
        <dbReference type="Proteomes" id="UP000431922"/>
    </source>
</evidence>
<sequence>MSVLFDHLSALFDRGHGLELPDLRDDAHLGPRGTPRPAAVLIAVTEREEPGVLLIHRPEDMRAHPGQVAFPGGKIDPGENAIEAALREAHEELGIRSRDVRVIGATDRFGTGSGYDVTPVLATLPPDLPLLPNPAEVSDWFEIPLRFILDPANHVPQSAIWQGQPRDYLEIPWEGRRIWGITASIIANLSRRIPHHAVLHD</sequence>
<dbReference type="InterPro" id="IPR045121">
    <property type="entry name" value="CoAse"/>
</dbReference>
<dbReference type="InterPro" id="IPR000086">
    <property type="entry name" value="NUDIX_hydrolase_dom"/>
</dbReference>
<keyword evidence="3" id="KW-0479">Metal-binding</keyword>
<organism evidence="8 9">
    <name type="scientific">Allopontixanthobacter sediminis</name>
    <dbReference type="NCBI Taxonomy" id="1689985"/>
    <lineage>
        <taxon>Bacteria</taxon>
        <taxon>Pseudomonadati</taxon>
        <taxon>Pseudomonadota</taxon>
        <taxon>Alphaproteobacteria</taxon>
        <taxon>Sphingomonadales</taxon>
        <taxon>Erythrobacteraceae</taxon>
        <taxon>Allopontixanthobacter</taxon>
    </lineage>
</organism>
<feature type="domain" description="Nudix hydrolase" evidence="7">
    <location>
        <begin position="35"/>
        <end position="164"/>
    </location>
</feature>
<comment type="cofactor">
    <cofactor evidence="2">
        <name>Mg(2+)</name>
        <dbReference type="ChEBI" id="CHEBI:18420"/>
    </cofactor>
</comment>
<evidence type="ECO:0000256" key="4">
    <source>
        <dbReference type="ARBA" id="ARBA00022801"/>
    </source>
</evidence>
<dbReference type="OrthoDB" id="9802805at2"/>
<dbReference type="PROSITE" id="PS51462">
    <property type="entry name" value="NUDIX"/>
    <property type="match status" value="1"/>
</dbReference>
<dbReference type="GO" id="GO:0046872">
    <property type="term" value="F:metal ion binding"/>
    <property type="evidence" value="ECO:0007669"/>
    <property type="project" value="UniProtKB-KW"/>
</dbReference>
<dbReference type="NCBIfam" id="NF007980">
    <property type="entry name" value="PRK10707.1"/>
    <property type="match status" value="1"/>
</dbReference>
<evidence type="ECO:0000259" key="7">
    <source>
        <dbReference type="PROSITE" id="PS51462"/>
    </source>
</evidence>
<dbReference type="GO" id="GO:0010945">
    <property type="term" value="F:coenzyme A diphosphatase activity"/>
    <property type="evidence" value="ECO:0007669"/>
    <property type="project" value="InterPro"/>
</dbReference>
<comment type="caution">
    <text evidence="8">The sequence shown here is derived from an EMBL/GenBank/DDBJ whole genome shotgun (WGS) entry which is preliminary data.</text>
</comment>
<dbReference type="EMBL" id="WTYL01000003">
    <property type="protein sequence ID" value="MXP45272.1"/>
    <property type="molecule type" value="Genomic_DNA"/>
</dbReference>
<dbReference type="PROSITE" id="PS00893">
    <property type="entry name" value="NUDIX_BOX"/>
    <property type="match status" value="1"/>
</dbReference>
<gene>
    <name evidence="8" type="ORF">GRI65_12520</name>
</gene>
<dbReference type="RefSeq" id="WP_160756889.1">
    <property type="nucleotide sequence ID" value="NZ_WTYL01000003.1"/>
</dbReference>
<dbReference type="SUPFAM" id="SSF55811">
    <property type="entry name" value="Nudix"/>
    <property type="match status" value="1"/>
</dbReference>
<evidence type="ECO:0000256" key="3">
    <source>
        <dbReference type="ARBA" id="ARBA00022723"/>
    </source>
</evidence>
<keyword evidence="4" id="KW-0378">Hydrolase</keyword>
<dbReference type="AlphaFoldDB" id="A0A845B729"/>
<keyword evidence="9" id="KW-1185">Reference proteome</keyword>
<accession>A0A845B729</accession>
<dbReference type="PANTHER" id="PTHR12992:SF11">
    <property type="entry name" value="MITOCHONDRIAL COENZYME A DIPHOSPHATASE NUDT8"/>
    <property type="match status" value="1"/>
</dbReference>
<dbReference type="InterPro" id="IPR015797">
    <property type="entry name" value="NUDIX_hydrolase-like_dom_sf"/>
</dbReference>
<proteinExistence type="predicted"/>
<evidence type="ECO:0000313" key="8">
    <source>
        <dbReference type="EMBL" id="MXP45272.1"/>
    </source>
</evidence>
<dbReference type="PANTHER" id="PTHR12992">
    <property type="entry name" value="NUDIX HYDROLASE"/>
    <property type="match status" value="1"/>
</dbReference>
<dbReference type="InterPro" id="IPR020084">
    <property type="entry name" value="NUDIX_hydrolase_CS"/>
</dbReference>
<protein>
    <submittedName>
        <fullName evidence="8">CoA pyrophosphatase</fullName>
    </submittedName>
</protein>
<dbReference type="CDD" id="cd03426">
    <property type="entry name" value="NUDIX_CoAse_Nudt7"/>
    <property type="match status" value="1"/>
</dbReference>
<dbReference type="Pfam" id="PF00293">
    <property type="entry name" value="NUDIX"/>
    <property type="match status" value="1"/>
</dbReference>
<comment type="cofactor">
    <cofactor evidence="1">
        <name>Mn(2+)</name>
        <dbReference type="ChEBI" id="CHEBI:29035"/>
    </cofactor>
</comment>
<evidence type="ECO:0000256" key="2">
    <source>
        <dbReference type="ARBA" id="ARBA00001946"/>
    </source>
</evidence>
<dbReference type="Proteomes" id="UP000431922">
    <property type="component" value="Unassembled WGS sequence"/>
</dbReference>